<dbReference type="GO" id="GO:0003700">
    <property type="term" value="F:DNA-binding transcription factor activity"/>
    <property type="evidence" value="ECO:0007669"/>
    <property type="project" value="TreeGrafter"/>
</dbReference>
<dbReference type="PANTHER" id="PTHR37534:SF38">
    <property type="entry name" value="ZN(2)-C6 FUNGAL-TYPE DOMAIN-CONTAINING PROTEIN"/>
    <property type="match status" value="1"/>
</dbReference>
<dbReference type="EMBL" id="AP024422">
    <property type="protein sequence ID" value="BCR91378.1"/>
    <property type="molecule type" value="Genomic_DNA"/>
</dbReference>
<dbReference type="RefSeq" id="XP_043139900.1">
    <property type="nucleotide sequence ID" value="XM_043282530.1"/>
</dbReference>
<evidence type="ECO:0000256" key="3">
    <source>
        <dbReference type="SAM" id="SignalP"/>
    </source>
</evidence>
<feature type="chain" id="PRO_5031186451" evidence="3">
    <location>
        <begin position="19"/>
        <end position="292"/>
    </location>
</feature>
<evidence type="ECO:0000256" key="1">
    <source>
        <dbReference type="ARBA" id="ARBA00004123"/>
    </source>
</evidence>
<keyword evidence="2" id="KW-0539">Nucleus</keyword>
<sequence>MRILLALIMLSFFESLTGNTQGAMFSHLRASRQLILQLANSPLQSSTNDNSRLLSFVLEIYRYLVFINNITPFGAIESRTLPHDTFLDDIVGTMTQFDTCGAIFGGSHGLFEILPSVAVLAARRLTEKDPSRASSRMYQALHVRITEWKSPDPVVPDQKWQSQREVALELCREAVLLYLETAMFPRALSDTVTRTRILDHVDIIMLYAEQASGSPYETILLCPLMIAGSCMMRTDQRQRLQAGLRSTRFHMNHCVQAASLLELVWNDPSERVFGPYGLGVVMRRSGINLGVA</sequence>
<dbReference type="Pfam" id="PF11951">
    <property type="entry name" value="Fungal_trans_2"/>
    <property type="match status" value="1"/>
</dbReference>
<organism evidence="4 5">
    <name type="scientific">Aspergillus chevalieri</name>
    <name type="common">Eurotium chevalieri</name>
    <dbReference type="NCBI Taxonomy" id="182096"/>
    <lineage>
        <taxon>Eukaryota</taxon>
        <taxon>Fungi</taxon>
        <taxon>Dikarya</taxon>
        <taxon>Ascomycota</taxon>
        <taxon>Pezizomycotina</taxon>
        <taxon>Eurotiomycetes</taxon>
        <taxon>Eurotiomycetidae</taxon>
        <taxon>Eurotiales</taxon>
        <taxon>Aspergillaceae</taxon>
        <taxon>Aspergillus</taxon>
        <taxon>Aspergillus subgen. Aspergillus</taxon>
    </lineage>
</organism>
<feature type="signal peptide" evidence="3">
    <location>
        <begin position="1"/>
        <end position="18"/>
    </location>
</feature>
<dbReference type="InterPro" id="IPR021858">
    <property type="entry name" value="Fun_TF"/>
</dbReference>
<name>A0A7R7VV48_ASPCH</name>
<evidence type="ECO:0000256" key="2">
    <source>
        <dbReference type="ARBA" id="ARBA00023242"/>
    </source>
</evidence>
<comment type="subcellular location">
    <subcellularLocation>
        <location evidence="1">Nucleus</location>
    </subcellularLocation>
</comment>
<dbReference type="KEGG" id="ache:ACHE_70221S"/>
<proteinExistence type="predicted"/>
<dbReference type="Proteomes" id="UP000637239">
    <property type="component" value="Chromosome 7"/>
</dbReference>
<reference evidence="4" key="2">
    <citation type="submission" date="2021-02" db="EMBL/GenBank/DDBJ databases">
        <title>Aspergillus chevalieri M1 genome sequence.</title>
        <authorList>
            <person name="Kadooka C."/>
            <person name="Mori K."/>
            <person name="Futagami T."/>
        </authorList>
    </citation>
    <scope>NUCLEOTIDE SEQUENCE</scope>
    <source>
        <strain evidence="4">M1</strain>
    </source>
</reference>
<reference evidence="4" key="1">
    <citation type="submission" date="2021-01" db="EMBL/GenBank/DDBJ databases">
        <authorList>
            <consortium name="Aspergillus chevalieri M1 genome sequencing consortium"/>
            <person name="Kazuki M."/>
            <person name="Futagami T."/>
        </authorList>
    </citation>
    <scope>NUCLEOTIDE SEQUENCE</scope>
    <source>
        <strain evidence="4">M1</strain>
    </source>
</reference>
<keyword evidence="3" id="KW-0732">Signal</keyword>
<dbReference type="PANTHER" id="PTHR37534">
    <property type="entry name" value="TRANSCRIPTIONAL ACTIVATOR PROTEIN UGA3"/>
    <property type="match status" value="1"/>
</dbReference>
<keyword evidence="5" id="KW-1185">Reference proteome</keyword>
<dbReference type="AlphaFoldDB" id="A0A7R7VV48"/>
<dbReference type="GeneID" id="66985736"/>
<dbReference type="GO" id="GO:0045944">
    <property type="term" value="P:positive regulation of transcription by RNA polymerase II"/>
    <property type="evidence" value="ECO:0007669"/>
    <property type="project" value="TreeGrafter"/>
</dbReference>
<dbReference type="GO" id="GO:0000976">
    <property type="term" value="F:transcription cis-regulatory region binding"/>
    <property type="evidence" value="ECO:0007669"/>
    <property type="project" value="TreeGrafter"/>
</dbReference>
<evidence type="ECO:0000313" key="4">
    <source>
        <dbReference type="EMBL" id="BCR91378.1"/>
    </source>
</evidence>
<accession>A0A7R7VV48</accession>
<gene>
    <name evidence="4" type="ORF">ACHE_70221S</name>
</gene>
<dbReference type="GO" id="GO:0005634">
    <property type="term" value="C:nucleus"/>
    <property type="evidence" value="ECO:0007669"/>
    <property type="project" value="UniProtKB-SubCell"/>
</dbReference>
<protein>
    <submittedName>
        <fullName evidence="4">Uncharacterized protein</fullName>
    </submittedName>
</protein>
<evidence type="ECO:0000313" key="5">
    <source>
        <dbReference type="Proteomes" id="UP000637239"/>
    </source>
</evidence>